<dbReference type="EMBL" id="QTJU01000003">
    <property type="protein sequence ID" value="RFM27966.1"/>
    <property type="molecule type" value="Genomic_DNA"/>
</dbReference>
<feature type="signal peptide" evidence="1">
    <location>
        <begin position="1"/>
        <end position="24"/>
    </location>
</feature>
<evidence type="ECO:0000256" key="1">
    <source>
        <dbReference type="SAM" id="SignalP"/>
    </source>
</evidence>
<comment type="caution">
    <text evidence="2">The sequence shown here is derived from an EMBL/GenBank/DDBJ whole genome shotgun (WGS) entry which is preliminary data.</text>
</comment>
<name>A0A3E1NJ55_9BACT</name>
<proteinExistence type="predicted"/>
<reference evidence="2 3" key="1">
    <citation type="submission" date="2018-08" db="EMBL/GenBank/DDBJ databases">
        <title>Chitinophagaceae sp. K23C18032701, a novel bacterium isolated from forest soil.</title>
        <authorList>
            <person name="Wang C."/>
        </authorList>
    </citation>
    <scope>NUCLEOTIDE SEQUENCE [LARGE SCALE GENOMIC DNA]</scope>
    <source>
        <strain evidence="2 3">K23C18032701</strain>
    </source>
</reference>
<accession>A0A3E1NJ55</accession>
<protein>
    <recommendedName>
        <fullName evidence="4">CHAT domain-containing protein</fullName>
    </recommendedName>
</protein>
<feature type="chain" id="PRO_5017558942" description="CHAT domain-containing protein" evidence="1">
    <location>
        <begin position="25"/>
        <end position="708"/>
    </location>
</feature>
<gene>
    <name evidence="2" type="ORF">DXN05_10500</name>
</gene>
<dbReference type="RefSeq" id="WP_116847213.1">
    <property type="nucleotide sequence ID" value="NZ_QTJU01000003.1"/>
</dbReference>
<keyword evidence="1" id="KW-0732">Signal</keyword>
<organism evidence="2 3">
    <name type="scientific">Deminuibacter soli</name>
    <dbReference type="NCBI Taxonomy" id="2291815"/>
    <lineage>
        <taxon>Bacteria</taxon>
        <taxon>Pseudomonadati</taxon>
        <taxon>Bacteroidota</taxon>
        <taxon>Chitinophagia</taxon>
        <taxon>Chitinophagales</taxon>
        <taxon>Chitinophagaceae</taxon>
        <taxon>Deminuibacter</taxon>
    </lineage>
</organism>
<evidence type="ECO:0000313" key="3">
    <source>
        <dbReference type="Proteomes" id="UP000261284"/>
    </source>
</evidence>
<dbReference type="OrthoDB" id="620210at2"/>
<dbReference type="AlphaFoldDB" id="A0A3E1NJ55"/>
<dbReference type="Proteomes" id="UP000261284">
    <property type="component" value="Unassembled WGS sequence"/>
</dbReference>
<evidence type="ECO:0008006" key="4">
    <source>
        <dbReference type="Google" id="ProtNLM"/>
    </source>
</evidence>
<keyword evidence="3" id="KW-1185">Reference proteome</keyword>
<sequence length="708" mass="79208">MRTARYLLPGITTVLLLTVNLAKAQQPVQEAIDRSQKQIATLIAFEKGSSSQVNAAITTRIDSLQTAIPHNSAIDADNQQKYLAGLHDVLNAFIADYTARHITGFQFADLLNAYSDAMQANIAGESIAPVIAAHQLEPGNIVLRNAVFAANSGIADSKGILALKEISKFPGHTLQLLNKNPNLPGADSLLVIAAHEDPDVFYNYAAATNAIGQRIKKIDDPLVQLMVKMAAQKTGRQYFPFLDDLYRNKQTFAQITKAMQDKVKYYKLLVKTQIAYAARMAVKDTPLVAATLTAKLQQTGRDEFLNTINGLHESPDGVRFRKLEQLTPQELYYLAVLQEEEIYTSSYTHGVYPMIFRKMKKPRGDTLLMQVHFDHFKKWIKMAANFNTLNDFLKRMEPDHARLLMKAFVKGLDKTNNLEDAVDVANSYASITDSSLRALVLQQVQENLHQAEQGNKPRMKYIYSILNTLFLSIDPANKVDLTATLNIPPVYSMPNNNLHDSAGRIIVQQFFYGDADGKAGYVDFVQSFTNNNWEQQATSNWIAFSSKKGTPLTIYANKPRDEEKNLDADAQNDLVQYLKYNHLKPSVVIHRGHSYYLNSTIEQLAPSAKLIMLGSCGAYQSLNKVLNICPQAQIIASKQTGTMKVNQPMIDVIINDLREGKDLEWPQIWKGLSKQFKGNELFDDYVPPYKNLGAVFIIAYQKASGSKT</sequence>
<evidence type="ECO:0000313" key="2">
    <source>
        <dbReference type="EMBL" id="RFM27966.1"/>
    </source>
</evidence>